<keyword evidence="4" id="KW-0946">Virion</keyword>
<evidence type="ECO:0000313" key="9">
    <source>
        <dbReference type="Proteomes" id="UP000678107"/>
    </source>
</evidence>
<evidence type="ECO:0000256" key="5">
    <source>
        <dbReference type="ARBA" id="ARBA00023104"/>
    </source>
</evidence>
<evidence type="ECO:0000256" key="1">
    <source>
        <dbReference type="ARBA" id="ARBA00004328"/>
    </source>
</evidence>
<dbReference type="EMBL" id="BK014101">
    <property type="protein sequence ID" value="DAD52429.1"/>
    <property type="molecule type" value="Genomic_RNA"/>
</dbReference>
<sequence length="404" mass="45704">MPHGAMDSYTYLQRVGKFYLNGNQVQYSNNVFKDGTTRYPASVSNPLIFGYRAPSGYYTTVFRWETSECALKWDFPLYGLVYESKGQLSSYEQPHQEADAQLDPSLATEVLNKCLSQMLEDDVAFNAFMLQGKQSLRMVADLATGIAHGIDKLMIANFKRPKSFRKFLANAGDKAISNFSSKYLEYLYGWKPLADDVENAFQSMIDGYTGPEQKTFRMRVRKSKKTTRDLVVTRPVGAYWTENWSYEQTMIRENRAKVVLNYQFPSQAGEMLPAMTPFGTAWELAPWTFVWDWFIPVGDWIGAMEATQYAVYMHAGVLTQSVKVTSQPGSGSSWTHIQTAGAGSGCTYTKPPVSTGQSFIMTREVLSRLDILDRIRFPDFSSKFGLPQASQALALLSQVLKKWF</sequence>
<keyword evidence="5" id="KW-1175">Viral attachment to host cell pilus</keyword>
<keyword evidence="6" id="KW-1160">Virus entry into host cell</keyword>
<keyword evidence="2" id="KW-0945">Host-virus interaction</keyword>
<evidence type="ECO:0000313" key="8">
    <source>
        <dbReference type="EMBL" id="DAD52429.1"/>
    </source>
</evidence>
<name>A0A8S5L519_9VIRU</name>
<comment type="subcellular location">
    <subcellularLocation>
        <location evidence="1">Virion</location>
    </subcellularLocation>
</comment>
<evidence type="ECO:0000256" key="2">
    <source>
        <dbReference type="ARBA" id="ARBA00022581"/>
    </source>
</evidence>
<dbReference type="GO" id="GO:0044423">
    <property type="term" value="C:virion component"/>
    <property type="evidence" value="ECO:0007669"/>
    <property type="project" value="UniProtKB-KW"/>
</dbReference>
<reference evidence="8" key="1">
    <citation type="submission" date="2020-09" db="EMBL/GenBank/DDBJ databases">
        <title>Leviviricetes taxonomy.</title>
        <authorList>
            <person name="Stockdale S.R."/>
            <person name="Callanan J."/>
            <person name="Adriaenssens E.M."/>
            <person name="Kuhn J.H."/>
            <person name="Rumnieks J."/>
            <person name="Shkoporov A."/>
            <person name="Draper L.A."/>
            <person name="Ross P."/>
            <person name="Hill C."/>
        </authorList>
    </citation>
    <scope>NUCLEOTIDE SEQUENCE</scope>
</reference>
<gene>
    <name evidence="8" type="primary">SRR5466725_19_1</name>
</gene>
<protein>
    <submittedName>
        <fullName evidence="8">Maturation protein</fullName>
    </submittedName>
</protein>
<dbReference type="GO" id="GO:0039666">
    <property type="term" value="P:virion attachment to host cell pilus"/>
    <property type="evidence" value="ECO:0007669"/>
    <property type="project" value="UniProtKB-KW"/>
</dbReference>
<evidence type="ECO:0000256" key="7">
    <source>
        <dbReference type="ARBA" id="ARBA00035110"/>
    </source>
</evidence>
<dbReference type="InterPro" id="IPR005563">
    <property type="entry name" value="A_protein"/>
</dbReference>
<dbReference type="Pfam" id="PF03863">
    <property type="entry name" value="Phage_mat-A"/>
    <property type="match status" value="1"/>
</dbReference>
<evidence type="ECO:0000256" key="4">
    <source>
        <dbReference type="ARBA" id="ARBA00022844"/>
    </source>
</evidence>
<evidence type="ECO:0000256" key="3">
    <source>
        <dbReference type="ARBA" id="ARBA00022804"/>
    </source>
</evidence>
<proteinExistence type="inferred from homology"/>
<dbReference type="GeneID" id="80398499"/>
<dbReference type="Proteomes" id="UP000678107">
    <property type="component" value="Segment"/>
</dbReference>
<organism evidence="8 9">
    <name type="scientific">ssRNA phage SRR5466725_19</name>
    <dbReference type="NCBI Taxonomy" id="2786417"/>
    <lineage>
        <taxon>Viruses</taxon>
        <taxon>Riboviria</taxon>
        <taxon>Orthornavirae</taxon>
        <taxon>Lenarviricota</taxon>
        <taxon>Leviviricetes</taxon>
        <taxon>Norzivirales</taxon>
        <taxon>Fiersviridae</taxon>
        <taxon>Lohmavirus</taxon>
        <taxon>Lohmavirus borborovivens</taxon>
    </lineage>
</organism>
<comment type="similarity">
    <text evidence="7">Belongs to the Leviviricetes maturation protein family.</text>
</comment>
<dbReference type="KEGG" id="vg:80398499"/>
<evidence type="ECO:0000256" key="6">
    <source>
        <dbReference type="ARBA" id="ARBA00023296"/>
    </source>
</evidence>
<dbReference type="RefSeq" id="YP_010769469.1">
    <property type="nucleotide sequence ID" value="NC_073985.1"/>
</dbReference>
<accession>A0A8S5L519</accession>
<keyword evidence="3" id="KW-1161">Viral attachment to host cell</keyword>
<keyword evidence="9" id="KW-1185">Reference proteome</keyword>